<evidence type="ECO:0008006" key="5">
    <source>
        <dbReference type="Google" id="ProtNLM"/>
    </source>
</evidence>
<evidence type="ECO:0000313" key="4">
    <source>
        <dbReference type="Proteomes" id="UP001303046"/>
    </source>
</evidence>
<dbReference type="PANTHER" id="PTHR48148">
    <property type="entry name" value="KERATINOCYTE PROLINE-RICH PROTEIN"/>
    <property type="match status" value="1"/>
</dbReference>
<keyword evidence="2" id="KW-0812">Transmembrane</keyword>
<feature type="region of interest" description="Disordered" evidence="1">
    <location>
        <begin position="430"/>
        <end position="498"/>
    </location>
</feature>
<evidence type="ECO:0000313" key="3">
    <source>
        <dbReference type="EMBL" id="KAK6732725.1"/>
    </source>
</evidence>
<feature type="compositionally biased region" description="Pro residues" evidence="1">
    <location>
        <begin position="479"/>
        <end position="489"/>
    </location>
</feature>
<name>A0ABR1C4N9_NECAM</name>
<feature type="compositionally biased region" description="Pro residues" evidence="1">
    <location>
        <begin position="446"/>
        <end position="470"/>
    </location>
</feature>
<dbReference type="EMBL" id="JAVFWL010000002">
    <property type="protein sequence ID" value="KAK6732725.1"/>
    <property type="molecule type" value="Genomic_DNA"/>
</dbReference>
<dbReference type="PANTHER" id="PTHR48148:SF3">
    <property type="entry name" value="KERATINOCYTE PROLINE-RICH PROTEIN"/>
    <property type="match status" value="1"/>
</dbReference>
<keyword evidence="4" id="KW-1185">Reference proteome</keyword>
<feature type="compositionally biased region" description="Low complexity" evidence="1">
    <location>
        <begin position="237"/>
        <end position="248"/>
    </location>
</feature>
<accession>A0ABR1C4N9</accession>
<organism evidence="3 4">
    <name type="scientific">Necator americanus</name>
    <name type="common">Human hookworm</name>
    <dbReference type="NCBI Taxonomy" id="51031"/>
    <lineage>
        <taxon>Eukaryota</taxon>
        <taxon>Metazoa</taxon>
        <taxon>Ecdysozoa</taxon>
        <taxon>Nematoda</taxon>
        <taxon>Chromadorea</taxon>
        <taxon>Rhabditida</taxon>
        <taxon>Rhabditina</taxon>
        <taxon>Rhabditomorpha</taxon>
        <taxon>Strongyloidea</taxon>
        <taxon>Ancylostomatidae</taxon>
        <taxon>Bunostominae</taxon>
        <taxon>Necator</taxon>
    </lineage>
</organism>
<protein>
    <recommendedName>
        <fullName evidence="5">SEA domain protein</fullName>
    </recommendedName>
</protein>
<feature type="transmembrane region" description="Helical" evidence="2">
    <location>
        <begin position="150"/>
        <end position="172"/>
    </location>
</feature>
<keyword evidence="2" id="KW-0472">Membrane</keyword>
<dbReference type="Proteomes" id="UP001303046">
    <property type="component" value="Unassembled WGS sequence"/>
</dbReference>
<evidence type="ECO:0000256" key="1">
    <source>
        <dbReference type="SAM" id="MobiDB-lite"/>
    </source>
</evidence>
<sequence length="772" mass="87856">MSRQRDYIGSDKGDDAETLAVIKFVNNLGCCLDWTADKLQSLCQDSRKVELFWKMWYTTKFEIEKGFIQAVIRSHPSYPGYFVEFHSLMMVHTVHQPRMKVFTVGLDDKEKAQKSDLEKAEPPKVPLGTPPAMPVPAPIIVPRAPPPKRWGCGVLSWIVAAFFIVLLCLTISEITYNRQRDQAFLRLKWAELRQRMLGFELLSQAQQQIQQPQPQIQQPINELPAFPRRQDSLVEDSASSTTTTTTTAPANEETPLEVNNEVSTKFDLLRMLLSKMRENAEEMGLNGDMQVHVIEVKPIQGNQMSQQAIDDAFGEVAMPRQIFGPFHNPEVNNEMGNRGDLGWQFDRDSIRPSPWIRPADRFNRWDGPQFVDDNQVFGPIWDAPEEEPQMRITHHFEKDSHTPERVVTEVFGNNPEIIGHILGEKNAQAQLQFQQQQQQQPQPDMFMPPPQPQPQPWYHPAQPWVPPPPFHQFAQPQPWAQPQPQPQPQPHFWEPRLDQPVPPQPMVLFINQPPQPQNQFHLPSPPLPPFHPSIGQQNQFPFPVQNQAPIFPQPFGFDANNNLNNNFHDNNNVNPKPWYMSGDDQNWQQTWENTPVKFDTPFNPHPAAAAPWVDNTAAVVEPHPAPVPVVPQPVVLPDPHTGHDSDGIDGFPREEKFNVPVDIAVEAHPKVIENAVLTPDHPIDSSAVNSWQHAQPEAAEEQMPASVPVVSDPNVGPAEDKDFLPLRDNEEIIPRPLEETEKAVVVQDDFPKKVDNPFFQVDDPNSVNNFRV</sequence>
<feature type="compositionally biased region" description="Low complexity" evidence="1">
    <location>
        <begin position="430"/>
        <end position="445"/>
    </location>
</feature>
<evidence type="ECO:0000256" key="2">
    <source>
        <dbReference type="SAM" id="Phobius"/>
    </source>
</evidence>
<feature type="region of interest" description="Disordered" evidence="1">
    <location>
        <begin position="234"/>
        <end position="255"/>
    </location>
</feature>
<gene>
    <name evidence="3" type="primary">Necator_chrII.g4637</name>
    <name evidence="3" type="ORF">RB195_016845</name>
</gene>
<keyword evidence="2" id="KW-1133">Transmembrane helix</keyword>
<comment type="caution">
    <text evidence="3">The sequence shown here is derived from an EMBL/GenBank/DDBJ whole genome shotgun (WGS) entry which is preliminary data.</text>
</comment>
<reference evidence="3 4" key="1">
    <citation type="submission" date="2023-08" db="EMBL/GenBank/DDBJ databases">
        <title>A Necator americanus chromosomal reference genome.</title>
        <authorList>
            <person name="Ilik V."/>
            <person name="Petrzelkova K.J."/>
            <person name="Pardy F."/>
            <person name="Fuh T."/>
            <person name="Niatou-Singa F.S."/>
            <person name="Gouil Q."/>
            <person name="Baker L."/>
            <person name="Ritchie M.E."/>
            <person name="Jex A.R."/>
            <person name="Gazzola D."/>
            <person name="Li H."/>
            <person name="Toshio Fujiwara R."/>
            <person name="Zhan B."/>
            <person name="Aroian R.V."/>
            <person name="Pafco B."/>
            <person name="Schwarz E.M."/>
        </authorList>
    </citation>
    <scope>NUCLEOTIDE SEQUENCE [LARGE SCALE GENOMIC DNA]</scope>
    <source>
        <strain evidence="3 4">Aroian</strain>
        <tissue evidence="3">Whole animal</tissue>
    </source>
</reference>
<proteinExistence type="predicted"/>